<evidence type="ECO:0000313" key="3">
    <source>
        <dbReference type="Proteomes" id="UP000451471"/>
    </source>
</evidence>
<comment type="caution">
    <text evidence="2">The sequence shown here is derived from an EMBL/GenBank/DDBJ whole genome shotgun (WGS) entry which is preliminary data.</text>
</comment>
<evidence type="ECO:0000256" key="1">
    <source>
        <dbReference type="SAM" id="MobiDB-lite"/>
    </source>
</evidence>
<evidence type="ECO:0000313" key="2">
    <source>
        <dbReference type="EMBL" id="MWG36519.1"/>
    </source>
</evidence>
<feature type="compositionally biased region" description="Basic and acidic residues" evidence="1">
    <location>
        <begin position="19"/>
        <end position="28"/>
    </location>
</feature>
<keyword evidence="3" id="KW-1185">Reference proteome</keyword>
<protein>
    <submittedName>
        <fullName evidence="2">Uncharacterized protein</fullName>
    </submittedName>
</protein>
<dbReference type="EMBL" id="WSZK01000036">
    <property type="protein sequence ID" value="MWG36519.1"/>
    <property type="molecule type" value="Genomic_DNA"/>
</dbReference>
<dbReference type="RefSeq" id="WP_158206172.1">
    <property type="nucleotide sequence ID" value="NZ_WSZK01000036.1"/>
</dbReference>
<gene>
    <name evidence="2" type="ORF">GQS65_18850</name>
</gene>
<dbReference type="Proteomes" id="UP000451471">
    <property type="component" value="Unassembled WGS sequence"/>
</dbReference>
<sequence>MTDLSDFGGGRPVESHTTGSEETRTDRARGRRRTYRQGHGRCRAISKAKGCRCGGAIHEAGASLCHYHAESFQPVTLDDHPGLLARWCGLRATTWDELPAVVRAVLPEDGEVAP</sequence>
<name>A0A6B0GS58_9EURY</name>
<accession>A0A6B0GS58</accession>
<organism evidence="2 3">
    <name type="scientific">Halomarina oriensis</name>
    <dbReference type="NCBI Taxonomy" id="671145"/>
    <lineage>
        <taxon>Archaea</taxon>
        <taxon>Methanobacteriati</taxon>
        <taxon>Methanobacteriota</taxon>
        <taxon>Stenosarchaea group</taxon>
        <taxon>Halobacteria</taxon>
        <taxon>Halobacteriales</taxon>
        <taxon>Natronomonadaceae</taxon>
        <taxon>Halomarina</taxon>
    </lineage>
</organism>
<reference evidence="2 3" key="1">
    <citation type="submission" date="2019-12" db="EMBL/GenBank/DDBJ databases">
        <title>Halocatena pleomorpha gen. nov. sp. nov., an extremely halophilic archaeon of family Halobacteriaceae isolated from saltpan soil.</title>
        <authorList>
            <person name="Pal Y."/>
            <person name="Verma A."/>
            <person name="Krishnamurthi S."/>
            <person name="Kumar P."/>
        </authorList>
    </citation>
    <scope>NUCLEOTIDE SEQUENCE [LARGE SCALE GENOMIC DNA]</scope>
    <source>
        <strain evidence="2 3">JCM 16495</strain>
    </source>
</reference>
<feature type="region of interest" description="Disordered" evidence="1">
    <location>
        <begin position="1"/>
        <end position="37"/>
    </location>
</feature>
<proteinExistence type="predicted"/>
<dbReference type="AlphaFoldDB" id="A0A6B0GS58"/>